<feature type="region of interest" description="Disordered" evidence="11">
    <location>
        <begin position="335"/>
        <end position="369"/>
    </location>
</feature>
<dbReference type="Pfam" id="PF00246">
    <property type="entry name" value="Peptidase_M14"/>
    <property type="match status" value="2"/>
</dbReference>
<evidence type="ECO:0000256" key="3">
    <source>
        <dbReference type="ARBA" id="ARBA00022645"/>
    </source>
</evidence>
<keyword evidence="3 14" id="KW-0121">Carboxypeptidase</keyword>
<keyword evidence="6 12" id="KW-0732">Signal</keyword>
<dbReference type="GO" id="GO:0004181">
    <property type="term" value="F:metallocarboxypeptidase activity"/>
    <property type="evidence" value="ECO:0007669"/>
    <property type="project" value="InterPro"/>
</dbReference>
<comment type="caution">
    <text evidence="10">Lacks conserved residue(s) required for the propagation of feature annotation.</text>
</comment>
<dbReference type="OrthoDB" id="6352895at2759"/>
<reference evidence="14 15" key="1">
    <citation type="journal article" date="2019" name="PLoS Biol.">
        <title>Sex chromosomes control vertical transmission of feminizing Wolbachia symbionts in an isopod.</title>
        <authorList>
            <person name="Becking T."/>
            <person name="Chebbi M.A."/>
            <person name="Giraud I."/>
            <person name="Moumen B."/>
            <person name="Laverre T."/>
            <person name="Caubet Y."/>
            <person name="Peccoud J."/>
            <person name="Gilbert C."/>
            <person name="Cordaux R."/>
        </authorList>
    </citation>
    <scope>NUCLEOTIDE SEQUENCE [LARGE SCALE GENOMIC DNA]</scope>
    <source>
        <strain evidence="14">ANa2</strain>
        <tissue evidence="14">Whole body excluding digestive tract and cuticle</tissue>
    </source>
</reference>
<gene>
    <name evidence="14" type="ORF">Anas_03501</name>
</gene>
<dbReference type="PROSITE" id="PS00132">
    <property type="entry name" value="CARBOXYPEPT_ZN_1"/>
    <property type="match status" value="1"/>
</dbReference>
<evidence type="ECO:0000256" key="10">
    <source>
        <dbReference type="PROSITE-ProRule" id="PRU01379"/>
    </source>
</evidence>
<evidence type="ECO:0000256" key="8">
    <source>
        <dbReference type="ARBA" id="ARBA00022833"/>
    </source>
</evidence>
<comment type="similarity">
    <text evidence="2 10">Belongs to the peptidase M14 family.</text>
</comment>
<dbReference type="GO" id="GO:0005615">
    <property type="term" value="C:extracellular space"/>
    <property type="evidence" value="ECO:0007669"/>
    <property type="project" value="TreeGrafter"/>
</dbReference>
<evidence type="ECO:0000256" key="9">
    <source>
        <dbReference type="ARBA" id="ARBA00023049"/>
    </source>
</evidence>
<feature type="region of interest" description="Disordered" evidence="11">
    <location>
        <begin position="384"/>
        <end position="407"/>
    </location>
</feature>
<sequence length="407" mass="46339">MKYNCNIGTAFLCFVIVFYSREGNAKTFERYQIIEVKGVADYTDEDLYSKFDISPEDEDFEILYRNRLEGTAQFLVQPALVEKFDQVIKLNNFASKTVFEDIESSIQISKILRANSEDLNGESTFDRYMDFSEIRKYLSKLQQTYPYKVQLSTIGQSYKNENITMVTITNNVKRKLTKKPIIFVEAGMHSREWVGVASALYLINELVKGAGTPFTKFVEWRIVPVSNPDGYQYTWTTNRLWRKNLRRNLGGGRCSGVDLNRNFDSYWGDPASGTSMDWAYANGNIPLVFTFELRDEGAAGFLLPEAQIYLGVTDFWEAMNVVYVKVVDILKTPTAGCSPNTSSTPSTPSSSPPSEPHSSRRLPILNKGIFNEGFTGREVYMLGRSESSEELSKSSESSEEELKRVWF</sequence>
<evidence type="ECO:0000256" key="12">
    <source>
        <dbReference type="SAM" id="SignalP"/>
    </source>
</evidence>
<evidence type="ECO:0000256" key="2">
    <source>
        <dbReference type="ARBA" id="ARBA00005988"/>
    </source>
</evidence>
<evidence type="ECO:0000259" key="13">
    <source>
        <dbReference type="PROSITE" id="PS52035"/>
    </source>
</evidence>
<comment type="caution">
    <text evidence="14">The sequence shown here is derived from an EMBL/GenBank/DDBJ whole genome shotgun (WGS) entry which is preliminary data.</text>
</comment>
<dbReference type="PROSITE" id="PS52035">
    <property type="entry name" value="PEPTIDASE_M14"/>
    <property type="match status" value="1"/>
</dbReference>
<dbReference type="SMART" id="SM00631">
    <property type="entry name" value="Zn_pept"/>
    <property type="match status" value="1"/>
</dbReference>
<evidence type="ECO:0000256" key="6">
    <source>
        <dbReference type="ARBA" id="ARBA00022729"/>
    </source>
</evidence>
<keyword evidence="9" id="KW-0482">Metalloprotease</keyword>
<keyword evidence="8" id="KW-0862">Zinc</keyword>
<feature type="chain" id="PRO_5024424869" evidence="12">
    <location>
        <begin position="26"/>
        <end position="407"/>
    </location>
</feature>
<dbReference type="GO" id="GO:0008270">
    <property type="term" value="F:zinc ion binding"/>
    <property type="evidence" value="ECO:0007669"/>
    <property type="project" value="InterPro"/>
</dbReference>
<evidence type="ECO:0000256" key="1">
    <source>
        <dbReference type="ARBA" id="ARBA00001947"/>
    </source>
</evidence>
<accession>A0A5N5TJ12</accession>
<evidence type="ECO:0000256" key="4">
    <source>
        <dbReference type="ARBA" id="ARBA00022670"/>
    </source>
</evidence>
<evidence type="ECO:0000313" key="15">
    <source>
        <dbReference type="Proteomes" id="UP000326759"/>
    </source>
</evidence>
<dbReference type="AlphaFoldDB" id="A0A5N5TJ12"/>
<dbReference type="GO" id="GO:0006508">
    <property type="term" value="P:proteolysis"/>
    <property type="evidence" value="ECO:0007669"/>
    <property type="project" value="UniProtKB-KW"/>
</dbReference>
<dbReference type="SUPFAM" id="SSF53187">
    <property type="entry name" value="Zn-dependent exopeptidases"/>
    <property type="match status" value="1"/>
</dbReference>
<evidence type="ECO:0000256" key="5">
    <source>
        <dbReference type="ARBA" id="ARBA00022723"/>
    </source>
</evidence>
<proteinExistence type="inferred from homology"/>
<dbReference type="EMBL" id="SEYY01001195">
    <property type="protein sequence ID" value="KAB7505575.1"/>
    <property type="molecule type" value="Genomic_DNA"/>
</dbReference>
<keyword evidence="5" id="KW-0479">Metal-binding</keyword>
<dbReference type="PRINTS" id="PR00765">
    <property type="entry name" value="CRBOXYPTASEA"/>
</dbReference>
<dbReference type="Gene3D" id="3.40.630.10">
    <property type="entry name" value="Zn peptidases"/>
    <property type="match status" value="2"/>
</dbReference>
<organism evidence="14 15">
    <name type="scientific">Armadillidium nasatum</name>
    <dbReference type="NCBI Taxonomy" id="96803"/>
    <lineage>
        <taxon>Eukaryota</taxon>
        <taxon>Metazoa</taxon>
        <taxon>Ecdysozoa</taxon>
        <taxon>Arthropoda</taxon>
        <taxon>Crustacea</taxon>
        <taxon>Multicrustacea</taxon>
        <taxon>Malacostraca</taxon>
        <taxon>Eumalacostraca</taxon>
        <taxon>Peracarida</taxon>
        <taxon>Isopoda</taxon>
        <taxon>Oniscidea</taxon>
        <taxon>Crinocheta</taxon>
        <taxon>Armadillidiidae</taxon>
        <taxon>Armadillidium</taxon>
    </lineage>
</organism>
<name>A0A5N5TJ12_9CRUS</name>
<dbReference type="Proteomes" id="UP000326759">
    <property type="component" value="Unassembled WGS sequence"/>
</dbReference>
<keyword evidence="7" id="KW-0378">Hydrolase</keyword>
<evidence type="ECO:0000256" key="11">
    <source>
        <dbReference type="SAM" id="MobiDB-lite"/>
    </source>
</evidence>
<dbReference type="FunFam" id="3.40.630.10:FF:000084">
    <property type="entry name" value="Carboxypeptidase B2"/>
    <property type="match status" value="1"/>
</dbReference>
<keyword evidence="4" id="KW-0645">Protease</keyword>
<feature type="compositionally biased region" description="Low complexity" evidence="11">
    <location>
        <begin position="338"/>
        <end position="349"/>
    </location>
</feature>
<dbReference type="InterPro" id="IPR057246">
    <property type="entry name" value="CARBOXYPEPT_ZN_1"/>
</dbReference>
<feature type="signal peptide" evidence="12">
    <location>
        <begin position="1"/>
        <end position="25"/>
    </location>
</feature>
<dbReference type="InterPro" id="IPR000834">
    <property type="entry name" value="Peptidase_M14"/>
</dbReference>
<protein>
    <submittedName>
        <fullName evidence="14">Zinc carboxypeptidase A 1</fullName>
    </submittedName>
</protein>
<dbReference type="PANTHER" id="PTHR11705">
    <property type="entry name" value="PROTEASE FAMILY M14 CARBOXYPEPTIDASE A,B"/>
    <property type="match status" value="1"/>
</dbReference>
<feature type="domain" description="Peptidase M14" evidence="13">
    <location>
        <begin position="127"/>
        <end position="407"/>
    </location>
</feature>
<dbReference type="PANTHER" id="PTHR11705:SF140">
    <property type="entry name" value="FI02848P-RELATED"/>
    <property type="match status" value="1"/>
</dbReference>
<comment type="cofactor">
    <cofactor evidence="1">
        <name>Zn(2+)</name>
        <dbReference type="ChEBI" id="CHEBI:29105"/>
    </cofactor>
</comment>
<evidence type="ECO:0000256" key="7">
    <source>
        <dbReference type="ARBA" id="ARBA00022801"/>
    </source>
</evidence>
<evidence type="ECO:0000313" key="14">
    <source>
        <dbReference type="EMBL" id="KAB7505575.1"/>
    </source>
</evidence>
<keyword evidence="15" id="KW-1185">Reference proteome</keyword>